<name>A0A0B1SBY8_OESDE</name>
<evidence type="ECO:0000313" key="4">
    <source>
        <dbReference type="EMBL" id="KHJ82439.1"/>
    </source>
</evidence>
<dbReference type="GO" id="GO:0140658">
    <property type="term" value="F:ATP-dependent chromatin remodeler activity"/>
    <property type="evidence" value="ECO:0007669"/>
    <property type="project" value="TreeGrafter"/>
</dbReference>
<dbReference type="PANTHER" id="PTHR45623">
    <property type="entry name" value="CHROMODOMAIN-HELICASE-DNA-BINDING PROTEIN 3-RELATED-RELATED"/>
    <property type="match status" value="1"/>
</dbReference>
<dbReference type="Gene3D" id="3.40.50.10810">
    <property type="entry name" value="Tandem AAA-ATPase domain"/>
    <property type="match status" value="1"/>
</dbReference>
<evidence type="ECO:0000313" key="5">
    <source>
        <dbReference type="Proteomes" id="UP000053660"/>
    </source>
</evidence>
<dbReference type="GO" id="GO:0016887">
    <property type="term" value="F:ATP hydrolysis activity"/>
    <property type="evidence" value="ECO:0007669"/>
    <property type="project" value="TreeGrafter"/>
</dbReference>
<dbReference type="InterPro" id="IPR027417">
    <property type="entry name" value="P-loop_NTPase"/>
</dbReference>
<dbReference type="GO" id="GO:0005524">
    <property type="term" value="F:ATP binding"/>
    <property type="evidence" value="ECO:0007669"/>
    <property type="project" value="InterPro"/>
</dbReference>
<gene>
    <name evidence="4" type="ORF">OESDEN_17867</name>
</gene>
<dbReference type="InterPro" id="IPR038718">
    <property type="entry name" value="SNF2-like_sf"/>
</dbReference>
<dbReference type="InterPro" id="IPR014001">
    <property type="entry name" value="Helicase_ATP-bd"/>
</dbReference>
<dbReference type="GO" id="GO:0003682">
    <property type="term" value="F:chromatin binding"/>
    <property type="evidence" value="ECO:0007669"/>
    <property type="project" value="TreeGrafter"/>
</dbReference>
<dbReference type="GO" id="GO:0005634">
    <property type="term" value="C:nucleus"/>
    <property type="evidence" value="ECO:0007669"/>
    <property type="project" value="UniProtKB-SubCell"/>
</dbReference>
<dbReference type="OrthoDB" id="5857104at2759"/>
<dbReference type="GO" id="GO:0003677">
    <property type="term" value="F:DNA binding"/>
    <property type="evidence" value="ECO:0007669"/>
    <property type="project" value="TreeGrafter"/>
</dbReference>
<dbReference type="AlphaFoldDB" id="A0A0B1SBY8"/>
<dbReference type="GO" id="GO:0042393">
    <property type="term" value="F:histone binding"/>
    <property type="evidence" value="ECO:0007669"/>
    <property type="project" value="TreeGrafter"/>
</dbReference>
<keyword evidence="2" id="KW-0539">Nucleus</keyword>
<feature type="domain" description="Helicase ATP-binding" evidence="3">
    <location>
        <begin position="1"/>
        <end position="166"/>
    </location>
</feature>
<keyword evidence="5" id="KW-1185">Reference proteome</keyword>
<dbReference type="GO" id="GO:0010468">
    <property type="term" value="P:regulation of gene expression"/>
    <property type="evidence" value="ECO:0007669"/>
    <property type="project" value="TreeGrafter"/>
</dbReference>
<dbReference type="SUPFAM" id="SSF52540">
    <property type="entry name" value="P-loop containing nucleoside triphosphate hydrolases"/>
    <property type="match status" value="1"/>
</dbReference>
<evidence type="ECO:0000256" key="1">
    <source>
        <dbReference type="ARBA" id="ARBA00004123"/>
    </source>
</evidence>
<dbReference type="PANTHER" id="PTHR45623:SF11">
    <property type="entry name" value="KISMET, ISOFORM C"/>
    <property type="match status" value="1"/>
</dbReference>
<comment type="subcellular location">
    <subcellularLocation>
        <location evidence="1">Nucleus</location>
    </subcellularLocation>
</comment>
<dbReference type="Gene3D" id="3.40.50.300">
    <property type="entry name" value="P-loop containing nucleotide triphosphate hydrolases"/>
    <property type="match status" value="1"/>
</dbReference>
<accession>A0A0B1SBY8</accession>
<dbReference type="Proteomes" id="UP000053660">
    <property type="component" value="Unassembled WGS sequence"/>
</dbReference>
<protein>
    <submittedName>
        <fullName evidence="4">Protein, SNF2 family</fullName>
    </submittedName>
</protein>
<dbReference type="SMART" id="SM00487">
    <property type="entry name" value="DEXDc"/>
    <property type="match status" value="1"/>
</dbReference>
<reference evidence="4 5" key="1">
    <citation type="submission" date="2014-03" db="EMBL/GenBank/DDBJ databases">
        <title>Draft genome of the hookworm Oesophagostomum dentatum.</title>
        <authorList>
            <person name="Mitreva M."/>
        </authorList>
    </citation>
    <scope>NUCLEOTIDE SEQUENCE [LARGE SCALE GENOMIC DNA]</scope>
    <source>
        <strain evidence="4 5">OD-Hann</strain>
    </source>
</reference>
<evidence type="ECO:0000259" key="3">
    <source>
        <dbReference type="PROSITE" id="PS51192"/>
    </source>
</evidence>
<dbReference type="GO" id="GO:0000785">
    <property type="term" value="C:chromatin"/>
    <property type="evidence" value="ECO:0007669"/>
    <property type="project" value="TreeGrafter"/>
</dbReference>
<organism evidence="4 5">
    <name type="scientific">Oesophagostomum dentatum</name>
    <name type="common">Nodular worm</name>
    <dbReference type="NCBI Taxonomy" id="61180"/>
    <lineage>
        <taxon>Eukaryota</taxon>
        <taxon>Metazoa</taxon>
        <taxon>Ecdysozoa</taxon>
        <taxon>Nematoda</taxon>
        <taxon>Chromadorea</taxon>
        <taxon>Rhabditida</taxon>
        <taxon>Rhabditina</taxon>
        <taxon>Rhabditomorpha</taxon>
        <taxon>Strongyloidea</taxon>
        <taxon>Strongylidae</taxon>
        <taxon>Oesophagostomum</taxon>
    </lineage>
</organism>
<evidence type="ECO:0000256" key="2">
    <source>
        <dbReference type="ARBA" id="ARBA00023242"/>
    </source>
</evidence>
<dbReference type="Pfam" id="PF00176">
    <property type="entry name" value="SNF2-rel_dom"/>
    <property type="match status" value="1"/>
</dbReference>
<sequence length="246" mass="28644">MGLGKTVQTITFLSQIYTYGIHGPFLIVVPLSTIHNWVSEKFETWTDMNAVVYHGSQHSRDVIQQYEIYYSKQHSGGNKSYRKNLVKLDALITTFEMVVTDCEFLRKIPYRVCVIDEAHRLKNRNCKLLTGGLHAFRMEHRVLLTGTPLQNNIEELFSLLNFLHPQQFSSSAAFLEQFGQCQSDEQVQKLQEILKPMMLRRLKEDVEKSLQPKEETIIEVQLSDTQKKFYRAILERNFSHLCKGMP</sequence>
<dbReference type="InterPro" id="IPR000330">
    <property type="entry name" value="SNF2_N"/>
</dbReference>
<dbReference type="PROSITE" id="PS51192">
    <property type="entry name" value="HELICASE_ATP_BIND_1"/>
    <property type="match status" value="1"/>
</dbReference>
<proteinExistence type="predicted"/>
<dbReference type="EMBL" id="KN579534">
    <property type="protein sequence ID" value="KHJ82439.1"/>
    <property type="molecule type" value="Genomic_DNA"/>
</dbReference>